<accession>A0A2T6K9L9</accession>
<dbReference type="RefSeq" id="WP_108387699.1">
    <property type="nucleotide sequence ID" value="NZ_QBUD01000013.1"/>
</dbReference>
<dbReference type="OrthoDB" id="9810508at2"/>
<organism evidence="2 3">
    <name type="scientific">Yoonia sediminilitoris</name>
    <dbReference type="NCBI Taxonomy" id="1286148"/>
    <lineage>
        <taxon>Bacteria</taxon>
        <taxon>Pseudomonadati</taxon>
        <taxon>Pseudomonadota</taxon>
        <taxon>Alphaproteobacteria</taxon>
        <taxon>Rhodobacterales</taxon>
        <taxon>Paracoccaceae</taxon>
        <taxon>Yoonia</taxon>
    </lineage>
</organism>
<dbReference type="AlphaFoldDB" id="A0A2T6K9L9"/>
<evidence type="ECO:0000313" key="3">
    <source>
        <dbReference type="Proteomes" id="UP000244523"/>
    </source>
</evidence>
<sequence>MSKQGSDIPTKRATGTMSLRKRLEKSRSLANVVGAIAWAYLAFSNRTTRWQSAGLDDLRKSLSQGPVLCVTWHSRTIMPSFHWPVDSGGLSSLHTTSPVARLIGVVQRYSGLQPMEMSAKQSNRAASRAILKRVKEGVSIGLTADGPTGPALKVKDAPLEWARITGMPIYCYAFSTTRSTRADTWDKMLVPKPFGRGAFVFIKLEFEVPRKADAAQLEELREQMRQQMIAATARADAMLGLPPGP</sequence>
<feature type="domain" description="DUF374" evidence="1">
    <location>
        <begin position="101"/>
        <end position="151"/>
    </location>
</feature>
<dbReference type="InterPro" id="IPR007172">
    <property type="entry name" value="DUF374"/>
</dbReference>
<gene>
    <name evidence="2" type="ORF">C8N45_11319</name>
</gene>
<dbReference type="Pfam" id="PF04028">
    <property type="entry name" value="DUF374"/>
    <property type="match status" value="1"/>
</dbReference>
<evidence type="ECO:0000259" key="1">
    <source>
        <dbReference type="Pfam" id="PF04028"/>
    </source>
</evidence>
<reference evidence="2 3" key="1">
    <citation type="submission" date="2018-04" db="EMBL/GenBank/DDBJ databases">
        <title>Genomic Encyclopedia of Archaeal and Bacterial Type Strains, Phase II (KMG-II): from individual species to whole genera.</title>
        <authorList>
            <person name="Goeker M."/>
        </authorList>
    </citation>
    <scope>NUCLEOTIDE SEQUENCE [LARGE SCALE GENOMIC DNA]</scope>
    <source>
        <strain evidence="2 3">DSM 29955</strain>
    </source>
</reference>
<evidence type="ECO:0000313" key="2">
    <source>
        <dbReference type="EMBL" id="PUB11502.1"/>
    </source>
</evidence>
<dbReference type="Proteomes" id="UP000244523">
    <property type="component" value="Unassembled WGS sequence"/>
</dbReference>
<name>A0A2T6K9L9_9RHOB</name>
<proteinExistence type="predicted"/>
<keyword evidence="3" id="KW-1185">Reference proteome</keyword>
<comment type="caution">
    <text evidence="2">The sequence shown here is derived from an EMBL/GenBank/DDBJ whole genome shotgun (WGS) entry which is preliminary data.</text>
</comment>
<dbReference type="EMBL" id="QBUD01000013">
    <property type="protein sequence ID" value="PUB11502.1"/>
    <property type="molecule type" value="Genomic_DNA"/>
</dbReference>
<protein>
    <recommendedName>
        <fullName evidence="1">DUF374 domain-containing protein</fullName>
    </recommendedName>
</protein>